<evidence type="ECO:0000313" key="3">
    <source>
        <dbReference type="EMBL" id="CAK0902960.1"/>
    </source>
</evidence>
<feature type="non-terminal residue" evidence="3">
    <location>
        <position position="1"/>
    </location>
</feature>
<name>A0ABN9XSI4_9DINO</name>
<evidence type="ECO:0000313" key="4">
    <source>
        <dbReference type="Proteomes" id="UP001189429"/>
    </source>
</evidence>
<proteinExistence type="predicted"/>
<gene>
    <name evidence="3" type="ORF">PCOR1329_LOCUS79405</name>
</gene>
<feature type="region of interest" description="Disordered" evidence="2">
    <location>
        <begin position="1"/>
        <end position="20"/>
    </location>
</feature>
<dbReference type="EMBL" id="CAUYUJ010021144">
    <property type="protein sequence ID" value="CAK0902960.1"/>
    <property type="molecule type" value="Genomic_DNA"/>
</dbReference>
<reference evidence="3" key="1">
    <citation type="submission" date="2023-10" db="EMBL/GenBank/DDBJ databases">
        <authorList>
            <person name="Chen Y."/>
            <person name="Shah S."/>
            <person name="Dougan E. K."/>
            <person name="Thang M."/>
            <person name="Chan C."/>
        </authorList>
    </citation>
    <scope>NUCLEOTIDE SEQUENCE [LARGE SCALE GENOMIC DNA]</scope>
</reference>
<keyword evidence="1" id="KW-0175">Coiled coil</keyword>
<organism evidence="3 4">
    <name type="scientific">Prorocentrum cordatum</name>
    <dbReference type="NCBI Taxonomy" id="2364126"/>
    <lineage>
        <taxon>Eukaryota</taxon>
        <taxon>Sar</taxon>
        <taxon>Alveolata</taxon>
        <taxon>Dinophyceae</taxon>
        <taxon>Prorocentrales</taxon>
        <taxon>Prorocentraceae</taxon>
        <taxon>Prorocentrum</taxon>
    </lineage>
</organism>
<dbReference type="Proteomes" id="UP001189429">
    <property type="component" value="Unassembled WGS sequence"/>
</dbReference>
<evidence type="ECO:0000256" key="2">
    <source>
        <dbReference type="SAM" id="MobiDB-lite"/>
    </source>
</evidence>
<comment type="caution">
    <text evidence="3">The sequence shown here is derived from an EMBL/GenBank/DDBJ whole genome shotgun (WGS) entry which is preliminary data.</text>
</comment>
<keyword evidence="4" id="KW-1185">Reference proteome</keyword>
<protein>
    <submittedName>
        <fullName evidence="3">Uncharacterized protein</fullName>
    </submittedName>
</protein>
<sequence>PSARRAPQRPAPRAPRGAAGTRVWVAPRFAMLRSSAIRTLPQRALAAKKKGAKMKKKVTAPTEVRMAPHIPAELTKETRQFFNNAPRLKALLELVFSPTEPRESDDDRREYEQARAEFQTLAERARNVYEAHERRANERMWRAVHQLPEDLYDEAVASRPEKVPESLLFNVRHRAEIFRSLSHDELRRLQVFQNLMYVRYPHSEEKRRNPSRFWIPETQVISRQKEAALARRKIKKM</sequence>
<evidence type="ECO:0000256" key="1">
    <source>
        <dbReference type="SAM" id="Coils"/>
    </source>
</evidence>
<feature type="coiled-coil region" evidence="1">
    <location>
        <begin position="104"/>
        <end position="135"/>
    </location>
</feature>
<accession>A0ABN9XSI4</accession>